<dbReference type="SMART" id="SM00972">
    <property type="entry name" value="SCPU"/>
    <property type="match status" value="2"/>
</dbReference>
<organism evidence="2 3">
    <name type="scientific">Acinetobacter wuhouensis</name>
    <dbReference type="NCBI Taxonomy" id="1879050"/>
    <lineage>
        <taxon>Bacteria</taxon>
        <taxon>Pseudomonadati</taxon>
        <taxon>Pseudomonadota</taxon>
        <taxon>Gammaproteobacteria</taxon>
        <taxon>Moraxellales</taxon>
        <taxon>Moraxellaceae</taxon>
        <taxon>Acinetobacter</taxon>
    </lineage>
</organism>
<reference evidence="2 3" key="1">
    <citation type="submission" date="2018-10" db="EMBL/GenBank/DDBJ databases">
        <title>The complete genome of Acinetobacter wuhouensis strain WCHAW010062.</title>
        <authorList>
            <person name="Hu Y."/>
            <person name="Long H."/>
            <person name="Feng Y."/>
            <person name="Zong Z."/>
        </authorList>
    </citation>
    <scope>NUCLEOTIDE SEQUENCE [LARGE SCALE GENOMIC DNA]</scope>
    <source>
        <strain evidence="2 3">WCHAW010062</strain>
    </source>
</reference>
<name>A0A3G2SZW9_9GAMM</name>
<protein>
    <submittedName>
        <fullName evidence="2">Spore coat U domain-containing protein</fullName>
    </submittedName>
</protein>
<dbReference type="RefSeq" id="WP_087552410.1">
    <property type="nucleotide sequence ID" value="NZ_CP033133.1"/>
</dbReference>
<dbReference type="Pfam" id="PF05229">
    <property type="entry name" value="SCPU"/>
    <property type="match status" value="2"/>
</dbReference>
<proteinExistence type="predicted"/>
<evidence type="ECO:0000259" key="1">
    <source>
        <dbReference type="Pfam" id="PF05229"/>
    </source>
</evidence>
<dbReference type="AlphaFoldDB" id="A0A3G2SZW9"/>
<dbReference type="PANTHER" id="PTHR37089:SF1">
    <property type="entry name" value="MEMBRANE PROTEIN"/>
    <property type="match status" value="1"/>
</dbReference>
<sequence>MFVKIKTCISSKFLPYSSVSLCLYLCVVISASFLSTESLAENNKASCWISQPDLNFGTVSTAGGRSNTSVKVTCNHYGHTKTVNLTMCLYIPEGNPSLANNRRRISSNTGSGNASSYLSYDLFYDPALTQRIDTTANPSSLRCVNQTLSPSENQKDTFIMLYGSIYPGQNVLATRYTSFNMPLTLLSNSSEDKVLSAQDVIAQNKTATNNLLVTANYENSCYLQSVPDLNFGQTDNLLQEKTSSTTISLSCPINTTWKVSLDNGLNYDGTSKRMRKGTDYIAYALYRDASLSQIWDAKSIAQDVGNNGTQQIKIYGKIPIQNKTVPAGDYLDTVTVTLTY</sequence>
<gene>
    <name evidence="2" type="ORF">CDG68_05965</name>
</gene>
<evidence type="ECO:0000313" key="3">
    <source>
        <dbReference type="Proteomes" id="UP000279962"/>
    </source>
</evidence>
<accession>A0A3G2SZW9</accession>
<feature type="domain" description="Spore coat protein U/FanG" evidence="1">
    <location>
        <begin position="208"/>
        <end position="337"/>
    </location>
</feature>
<dbReference type="Proteomes" id="UP000279962">
    <property type="component" value="Chromosome"/>
</dbReference>
<dbReference type="InterPro" id="IPR007893">
    <property type="entry name" value="Spore_coat_U/FanG"/>
</dbReference>
<dbReference type="PANTHER" id="PTHR37089">
    <property type="entry name" value="PROTEIN U-RELATED"/>
    <property type="match status" value="1"/>
</dbReference>
<feature type="domain" description="Spore coat protein U/FanG" evidence="1">
    <location>
        <begin position="44"/>
        <end position="177"/>
    </location>
</feature>
<dbReference type="EMBL" id="CP033133">
    <property type="protein sequence ID" value="AYO53237.1"/>
    <property type="molecule type" value="Genomic_DNA"/>
</dbReference>
<evidence type="ECO:0000313" key="2">
    <source>
        <dbReference type="EMBL" id="AYO53237.1"/>
    </source>
</evidence>
<dbReference type="InterPro" id="IPR053167">
    <property type="entry name" value="Spore_coat_component"/>
</dbReference>